<dbReference type="Pfam" id="PF07883">
    <property type="entry name" value="Cupin_2"/>
    <property type="match status" value="1"/>
</dbReference>
<feature type="domain" description="Cupin type-2" evidence="1">
    <location>
        <begin position="28"/>
        <end position="82"/>
    </location>
</feature>
<comment type="caution">
    <text evidence="2">The sequence shown here is derived from an EMBL/GenBank/DDBJ whole genome shotgun (WGS) entry which is preliminary data.</text>
</comment>
<sequence>MYQRGFYRTMDKDQIFAEIKKEGFSPMYFSVPAGFEYPTHSHETRKLLVFLDGTMTVKVGDETFHCGPRDRILIPGNIHHSAIVGNNGCNFFWSEKI</sequence>
<dbReference type="EMBL" id="MHSW01000012">
    <property type="protein sequence ID" value="OHA52182.1"/>
    <property type="molecule type" value="Genomic_DNA"/>
</dbReference>
<dbReference type="InterPro" id="IPR013096">
    <property type="entry name" value="Cupin_2"/>
</dbReference>
<dbReference type="AlphaFoldDB" id="A0A1G2PX72"/>
<evidence type="ECO:0000259" key="1">
    <source>
        <dbReference type="Pfam" id="PF07883"/>
    </source>
</evidence>
<dbReference type="SUPFAM" id="SSF51182">
    <property type="entry name" value="RmlC-like cupins"/>
    <property type="match status" value="1"/>
</dbReference>
<proteinExistence type="predicted"/>
<name>A0A1G2PX72_9BACT</name>
<reference evidence="2 3" key="1">
    <citation type="journal article" date="2016" name="Nat. Commun.">
        <title>Thousands of microbial genomes shed light on interconnected biogeochemical processes in an aquifer system.</title>
        <authorList>
            <person name="Anantharaman K."/>
            <person name="Brown C.T."/>
            <person name="Hug L.A."/>
            <person name="Sharon I."/>
            <person name="Castelle C.J."/>
            <person name="Probst A.J."/>
            <person name="Thomas B.C."/>
            <person name="Singh A."/>
            <person name="Wilkins M.J."/>
            <person name="Karaoz U."/>
            <person name="Brodie E.L."/>
            <person name="Williams K.H."/>
            <person name="Hubbard S.S."/>
            <person name="Banfield J.F."/>
        </authorList>
    </citation>
    <scope>NUCLEOTIDE SEQUENCE [LARGE SCALE GENOMIC DNA]</scope>
</reference>
<organism evidence="2 3">
    <name type="scientific">Candidatus Terrybacteria bacterium RIFCSPLOWO2_01_FULL_40_23</name>
    <dbReference type="NCBI Taxonomy" id="1802366"/>
    <lineage>
        <taxon>Bacteria</taxon>
        <taxon>Candidatus Terryibacteriota</taxon>
    </lineage>
</organism>
<protein>
    <recommendedName>
        <fullName evidence="1">Cupin type-2 domain-containing protein</fullName>
    </recommendedName>
</protein>
<dbReference type="InterPro" id="IPR014710">
    <property type="entry name" value="RmlC-like_jellyroll"/>
</dbReference>
<dbReference type="Gene3D" id="2.60.120.10">
    <property type="entry name" value="Jelly Rolls"/>
    <property type="match status" value="1"/>
</dbReference>
<dbReference type="InterPro" id="IPR011051">
    <property type="entry name" value="RmlC_Cupin_sf"/>
</dbReference>
<gene>
    <name evidence="2" type="ORF">A3A97_04710</name>
</gene>
<dbReference type="Proteomes" id="UP000176951">
    <property type="component" value="Unassembled WGS sequence"/>
</dbReference>
<evidence type="ECO:0000313" key="3">
    <source>
        <dbReference type="Proteomes" id="UP000176951"/>
    </source>
</evidence>
<evidence type="ECO:0000313" key="2">
    <source>
        <dbReference type="EMBL" id="OHA52182.1"/>
    </source>
</evidence>
<accession>A0A1G2PX72</accession>